<evidence type="ECO:0000259" key="1">
    <source>
        <dbReference type="Pfam" id="PF13468"/>
    </source>
</evidence>
<dbReference type="Proteomes" id="UP000186143">
    <property type="component" value="Unassembled WGS sequence"/>
</dbReference>
<dbReference type="STRING" id="1672749.BJF92_22455"/>
<accession>A0A1Q9AJ68</accession>
<dbReference type="AlphaFoldDB" id="A0A1Q9AJ68"/>
<dbReference type="GO" id="GO:0016829">
    <property type="term" value="F:lyase activity"/>
    <property type="evidence" value="ECO:0007669"/>
    <property type="project" value="UniProtKB-KW"/>
</dbReference>
<gene>
    <name evidence="2" type="ORF">BJF92_22455</name>
</gene>
<dbReference type="PANTHER" id="PTHR40265:SF1">
    <property type="entry name" value="GLYOXALASE-LIKE DOMAIN-CONTAINING PROTEIN"/>
    <property type="match status" value="1"/>
</dbReference>
<proteinExistence type="predicted"/>
<dbReference type="InterPro" id="IPR029068">
    <property type="entry name" value="Glyas_Bleomycin-R_OHBP_Dase"/>
</dbReference>
<protein>
    <submittedName>
        <fullName evidence="2">Lactoylglutathione lyase</fullName>
    </submittedName>
</protein>
<dbReference type="Gene3D" id="3.10.180.10">
    <property type="entry name" value="2,3-Dihydroxybiphenyl 1,2-Dioxygenase, domain 1"/>
    <property type="match status" value="1"/>
</dbReference>
<dbReference type="RefSeq" id="WP_075634875.1">
    <property type="nucleotide sequence ID" value="NZ_MKIO01000029.1"/>
</dbReference>
<dbReference type="Pfam" id="PF13468">
    <property type="entry name" value="Glyoxalase_3"/>
    <property type="match status" value="1"/>
</dbReference>
<comment type="caution">
    <text evidence="2">The sequence shown here is derived from an EMBL/GenBank/DDBJ whole genome shotgun (WGS) entry which is preliminary data.</text>
</comment>
<dbReference type="SUPFAM" id="SSF54593">
    <property type="entry name" value="Glyoxalase/Bleomycin resistance protein/Dihydroxybiphenyl dioxygenase"/>
    <property type="match status" value="1"/>
</dbReference>
<dbReference type="InterPro" id="IPR025870">
    <property type="entry name" value="Glyoxalase-like_dom"/>
</dbReference>
<dbReference type="PANTHER" id="PTHR40265">
    <property type="entry name" value="BLL2707 PROTEIN"/>
    <property type="match status" value="1"/>
</dbReference>
<evidence type="ECO:0000313" key="3">
    <source>
        <dbReference type="Proteomes" id="UP000186143"/>
    </source>
</evidence>
<feature type="domain" description="Glyoxalase-like" evidence="1">
    <location>
        <begin position="14"/>
        <end position="205"/>
    </location>
</feature>
<reference evidence="2 3" key="1">
    <citation type="submission" date="2016-09" db="EMBL/GenBank/DDBJ databases">
        <title>Rhizobium sp. nov., a novel species isolated from the rice rhizosphere.</title>
        <authorList>
            <person name="Zhao J."/>
            <person name="Zhang X."/>
        </authorList>
    </citation>
    <scope>NUCLEOTIDE SEQUENCE [LARGE SCALE GENOMIC DNA]</scope>
    <source>
        <strain evidence="2 3">MH17</strain>
    </source>
</reference>
<name>A0A1Q9AJ68_9HYPH</name>
<dbReference type="EMBL" id="MKIO01000029">
    <property type="protein sequence ID" value="OLP55326.1"/>
    <property type="molecule type" value="Genomic_DNA"/>
</dbReference>
<keyword evidence="2" id="KW-0456">Lyase</keyword>
<evidence type="ECO:0000313" key="2">
    <source>
        <dbReference type="EMBL" id="OLP55326.1"/>
    </source>
</evidence>
<sequence length="300" mass="32269">MASAPSMTGQPRRLDHLVLPVESLDASRRRMEAMGFTVAADAQHPFGTENACVFLADGTYLEPLAIASREDCEAAARAGNVFVARDQAFRFRRGPEGLSALVVSSEDAQADDRRFHAAGISAGAPLDFSRIMRLPDGSEGTGSFRLAFAADLRAPDMFFFACQRLQSLPSDRTALERHANGVTGIARVVLTEDNPSDFQYLLQEIFMQRHVAAQSFGMDLEAANAAVSVLTPEAVQAFFGEAGRLEGERGLRGFAVVFRVASRAQLEDTLRAGDVAFRSLGPLIIVPPASGQGVLFAFGE</sequence>
<dbReference type="OrthoDB" id="9812467at2"/>
<organism evidence="2 3">
    <name type="scientific">Xaviernesmea rhizosphaerae</name>
    <dbReference type="NCBI Taxonomy" id="1672749"/>
    <lineage>
        <taxon>Bacteria</taxon>
        <taxon>Pseudomonadati</taxon>
        <taxon>Pseudomonadota</taxon>
        <taxon>Alphaproteobacteria</taxon>
        <taxon>Hyphomicrobiales</taxon>
        <taxon>Rhizobiaceae</taxon>
        <taxon>Rhizobium/Agrobacterium group</taxon>
        <taxon>Xaviernesmea</taxon>
    </lineage>
</organism>